<dbReference type="PANTHER" id="PTHR42663">
    <property type="entry name" value="HYDROLASE C777.06C-RELATED-RELATED"/>
    <property type="match status" value="1"/>
</dbReference>
<evidence type="ECO:0000256" key="6">
    <source>
        <dbReference type="HAMAP-Rule" id="MF_00653"/>
    </source>
</evidence>
<protein>
    <recommendedName>
        <fullName evidence="3 6">Coenzyme PQQ synthesis protein B</fullName>
    </recommendedName>
    <alternativeName>
        <fullName evidence="6">Pyrroloquinoline quinone biosynthesis protein B</fullName>
    </alternativeName>
</protein>
<name>A0A2A2GHA2_9RHOB</name>
<dbReference type="NCBIfam" id="TIGR02108">
    <property type="entry name" value="PQQ_syn_pqqB"/>
    <property type="match status" value="1"/>
</dbReference>
<dbReference type="RefSeq" id="WP_095640491.1">
    <property type="nucleotide sequence ID" value="NZ_NSJZ01000009.1"/>
</dbReference>
<evidence type="ECO:0000313" key="9">
    <source>
        <dbReference type="Proteomes" id="UP000218023"/>
    </source>
</evidence>
<reference evidence="8 9" key="1">
    <citation type="submission" date="2017-09" db="EMBL/GenBank/DDBJ databases">
        <title>Paracoccus alkalisoli sp. nov., isolated from saline alkaline soil.</title>
        <authorList>
            <person name="Dong X."/>
            <person name="Zhang G."/>
        </authorList>
    </citation>
    <scope>NUCLEOTIDE SEQUENCE [LARGE SCALE GENOMIC DNA]</scope>
    <source>
        <strain evidence="8 9">WN007</strain>
    </source>
</reference>
<evidence type="ECO:0000256" key="3">
    <source>
        <dbReference type="ARBA" id="ARBA00015084"/>
    </source>
</evidence>
<dbReference type="HAMAP" id="MF_00653">
    <property type="entry name" value="PQQ_syn_PqqB"/>
    <property type="match status" value="1"/>
</dbReference>
<evidence type="ECO:0000313" key="8">
    <source>
        <dbReference type="EMBL" id="PAU96891.1"/>
    </source>
</evidence>
<dbReference type="InterPro" id="IPR011842">
    <property type="entry name" value="PQQ_synth_PqqB"/>
</dbReference>
<dbReference type="Pfam" id="PF12706">
    <property type="entry name" value="Lactamase_B_2"/>
    <property type="match status" value="1"/>
</dbReference>
<dbReference type="UniPathway" id="UPA00539"/>
<evidence type="ECO:0000259" key="7">
    <source>
        <dbReference type="Pfam" id="PF12706"/>
    </source>
</evidence>
<comment type="similarity">
    <text evidence="2 6">Belongs to the PqqB family.</text>
</comment>
<gene>
    <name evidence="6" type="primary">pqqB</name>
    <name evidence="8" type="ORF">CK240_11515</name>
</gene>
<sequence>MKLTILGAAAGGGLPQWNCGCANCNDARAGRIAGMTQSSVAVTSGGQAVVLNASPDIRAQLEACGLHPPALRGSPVNSVVLTNGDVDHVAGLLSLREGTPFTIHATPTTLEILDQPIFRVLNPDHVGKAPIALDEPFEPLPGLRVTAFAVPGKVALYLEEGEPDTALMGEQTVGLMLEAVGRRVFYIPGCAKVTDDLLARLEGADLLLFDGTVWADDDMARSGTGAKTGARMGHLAMSGPEGSIARLSGLTGTRRIFVHINNTNPVLQPGSPERAQLEAAGWELARDGMEIIL</sequence>
<evidence type="ECO:0000256" key="1">
    <source>
        <dbReference type="ARBA" id="ARBA00004886"/>
    </source>
</evidence>
<dbReference type="InterPro" id="IPR001279">
    <property type="entry name" value="Metallo-B-lactamas"/>
</dbReference>
<dbReference type="InterPro" id="IPR036866">
    <property type="entry name" value="RibonucZ/Hydroxyglut_hydro"/>
</dbReference>
<keyword evidence="5 6" id="KW-0884">PQQ biosynthesis</keyword>
<dbReference type="SUPFAM" id="SSF56281">
    <property type="entry name" value="Metallo-hydrolase/oxidoreductase"/>
    <property type="match status" value="1"/>
</dbReference>
<proteinExistence type="inferred from homology"/>
<dbReference type="AlphaFoldDB" id="A0A2A2GHA2"/>
<dbReference type="Gene3D" id="3.60.15.10">
    <property type="entry name" value="Ribonuclease Z/Hydroxyacylglutathione hydrolase-like"/>
    <property type="match status" value="1"/>
</dbReference>
<comment type="function">
    <text evidence="6">May be involved in the transport of PQQ or its precursor to the periplasm.</text>
</comment>
<organism evidence="8 9">
    <name type="scientific">Paracoccus salipaludis</name>
    <dbReference type="NCBI Taxonomy" id="2032623"/>
    <lineage>
        <taxon>Bacteria</taxon>
        <taxon>Pseudomonadati</taxon>
        <taxon>Pseudomonadota</taxon>
        <taxon>Alphaproteobacteria</taxon>
        <taxon>Rhodobacterales</taxon>
        <taxon>Paracoccaceae</taxon>
        <taxon>Paracoccus</taxon>
    </lineage>
</organism>
<evidence type="ECO:0000256" key="5">
    <source>
        <dbReference type="ARBA" id="ARBA00022905"/>
    </source>
</evidence>
<comment type="caution">
    <text evidence="8">The sequence shown here is derived from an EMBL/GenBank/DDBJ whole genome shotgun (WGS) entry which is preliminary data.</text>
</comment>
<dbReference type="EMBL" id="NSJZ01000009">
    <property type="protein sequence ID" value="PAU96891.1"/>
    <property type="molecule type" value="Genomic_DNA"/>
</dbReference>
<feature type="domain" description="Metallo-beta-lactamase" evidence="7">
    <location>
        <begin position="49"/>
        <end position="260"/>
    </location>
</feature>
<dbReference type="OrthoDB" id="9778305at2"/>
<keyword evidence="4 6" id="KW-0813">Transport</keyword>
<accession>A0A2A2GHA2</accession>
<comment type="pathway">
    <text evidence="1 6">Cofactor biosynthesis; pyrroloquinoline quinone biosynthesis.</text>
</comment>
<evidence type="ECO:0000256" key="2">
    <source>
        <dbReference type="ARBA" id="ARBA00008481"/>
    </source>
</evidence>
<evidence type="ECO:0000256" key="4">
    <source>
        <dbReference type="ARBA" id="ARBA00022448"/>
    </source>
</evidence>
<keyword evidence="9" id="KW-1185">Reference proteome</keyword>
<dbReference type="Proteomes" id="UP000218023">
    <property type="component" value="Unassembled WGS sequence"/>
</dbReference>
<dbReference type="GO" id="GO:0018189">
    <property type="term" value="P:pyrroloquinoline quinone biosynthetic process"/>
    <property type="evidence" value="ECO:0007669"/>
    <property type="project" value="UniProtKB-UniRule"/>
</dbReference>
<dbReference type="PANTHER" id="PTHR42663:SF7">
    <property type="entry name" value="COENZYME PQQ SYNTHESIS PROTEIN B"/>
    <property type="match status" value="1"/>
</dbReference>